<feature type="region of interest" description="Disordered" evidence="1">
    <location>
        <begin position="254"/>
        <end position="332"/>
    </location>
</feature>
<organism evidence="3 4">
    <name type="scientific">Wickerhamomyces anomalus (strain ATCC 58044 / CBS 1984 / NCYC 433 / NRRL Y-366-8)</name>
    <name type="common">Yeast</name>
    <name type="synonym">Hansenula anomala</name>
    <dbReference type="NCBI Taxonomy" id="683960"/>
    <lineage>
        <taxon>Eukaryota</taxon>
        <taxon>Fungi</taxon>
        <taxon>Dikarya</taxon>
        <taxon>Ascomycota</taxon>
        <taxon>Saccharomycotina</taxon>
        <taxon>Saccharomycetes</taxon>
        <taxon>Phaffomycetales</taxon>
        <taxon>Wickerhamomycetaceae</taxon>
        <taxon>Wickerhamomyces</taxon>
    </lineage>
</organism>
<dbReference type="GO" id="GO:0000145">
    <property type="term" value="C:exocyst"/>
    <property type="evidence" value="ECO:0007669"/>
    <property type="project" value="TreeGrafter"/>
</dbReference>
<feature type="compositionally biased region" description="Basic and acidic residues" evidence="1">
    <location>
        <begin position="12"/>
        <end position="21"/>
    </location>
</feature>
<dbReference type="GO" id="GO:0006893">
    <property type="term" value="P:Golgi to plasma membrane transport"/>
    <property type="evidence" value="ECO:0007669"/>
    <property type="project" value="TreeGrafter"/>
</dbReference>
<proteinExistence type="predicted"/>
<evidence type="ECO:0000313" key="4">
    <source>
        <dbReference type="Proteomes" id="UP000094112"/>
    </source>
</evidence>
<feature type="compositionally biased region" description="Polar residues" evidence="1">
    <location>
        <begin position="254"/>
        <end position="274"/>
    </location>
</feature>
<dbReference type="Proteomes" id="UP000094112">
    <property type="component" value="Unassembled WGS sequence"/>
</dbReference>
<gene>
    <name evidence="3" type="ORF">WICANDRAFT_99421</name>
</gene>
<keyword evidence="4" id="KW-1185">Reference proteome</keyword>
<sequence>MAITSPFKKLSHSRENSKDESSSASPNRSQQHARKSSKNTNLPISQRTSQGAPSTNLHKKSNTVTSVNSTSSINSASLAQQYESDKQRLVKYCFSKHDPDGTLTESYITHVRLIEDSAYPSSKPPASSAPKNKKHRILVLAVLRDGTVRLHKGRENPNGSFQIGRTWSITELSTIVREPSSESGFAVKLGKNYYWETNSPRERQVFITSLVRIYRKFTKGFVPILINWDLSLFGLDEESYNTFVDKKWTERKQSTASTTSLPKPATQPQQQPVQESAKDVPAFQSPKRTTERSEYKSLSPPKKELKSFAEQKQNYTSDSSIPTLSSKRPSAQAPTKTIRSIICQKTFKTTASPKCNNKFIIFIVWERSLFVTCILHCAITSTNYYIKFKL</sequence>
<reference evidence="3 4" key="1">
    <citation type="journal article" date="2016" name="Proc. Natl. Acad. Sci. U.S.A.">
        <title>Comparative genomics of biotechnologically important yeasts.</title>
        <authorList>
            <person name="Riley R."/>
            <person name="Haridas S."/>
            <person name="Wolfe K.H."/>
            <person name="Lopes M.R."/>
            <person name="Hittinger C.T."/>
            <person name="Goeker M."/>
            <person name="Salamov A.A."/>
            <person name="Wisecaver J.H."/>
            <person name="Long T.M."/>
            <person name="Calvey C.H."/>
            <person name="Aerts A.L."/>
            <person name="Barry K.W."/>
            <person name="Choi C."/>
            <person name="Clum A."/>
            <person name="Coughlan A.Y."/>
            <person name="Deshpande S."/>
            <person name="Douglass A.P."/>
            <person name="Hanson S.J."/>
            <person name="Klenk H.-P."/>
            <person name="LaButti K.M."/>
            <person name="Lapidus A."/>
            <person name="Lindquist E.A."/>
            <person name="Lipzen A.M."/>
            <person name="Meier-Kolthoff J.P."/>
            <person name="Ohm R.A."/>
            <person name="Otillar R.P."/>
            <person name="Pangilinan J.L."/>
            <person name="Peng Y."/>
            <person name="Rokas A."/>
            <person name="Rosa C.A."/>
            <person name="Scheuner C."/>
            <person name="Sibirny A.A."/>
            <person name="Slot J.C."/>
            <person name="Stielow J.B."/>
            <person name="Sun H."/>
            <person name="Kurtzman C.P."/>
            <person name="Blackwell M."/>
            <person name="Grigoriev I.V."/>
            <person name="Jeffries T.W."/>
        </authorList>
    </citation>
    <scope>NUCLEOTIDE SEQUENCE [LARGE SCALE GENOMIC DNA]</scope>
    <source>
        <strain evidence="4">ATCC 58044 / CBS 1984 / NCYC 433 / NRRL Y-366-8</strain>
    </source>
</reference>
<feature type="region of interest" description="Disordered" evidence="1">
    <location>
        <begin position="1"/>
        <end position="70"/>
    </location>
</feature>
<dbReference type="OrthoDB" id="27109at2759"/>
<name>A0A1E3P5U4_WICAA</name>
<dbReference type="Gene3D" id="2.30.29.90">
    <property type="match status" value="1"/>
</dbReference>
<dbReference type="CDD" id="cd13315">
    <property type="entry name" value="PH_Sec3"/>
    <property type="match status" value="1"/>
</dbReference>
<dbReference type="SMART" id="SM01313">
    <property type="entry name" value="Sec3-PIP2_bind"/>
    <property type="match status" value="1"/>
</dbReference>
<dbReference type="InterPro" id="IPR028258">
    <property type="entry name" value="Sec3-PIP2_bind"/>
</dbReference>
<accession>A0A1E3P5U4</accession>
<feature type="compositionally biased region" description="Basic and acidic residues" evidence="1">
    <location>
        <begin position="288"/>
        <end position="309"/>
    </location>
</feature>
<dbReference type="GO" id="GO:0006887">
    <property type="term" value="P:exocytosis"/>
    <property type="evidence" value="ECO:0007669"/>
    <property type="project" value="TreeGrafter"/>
</dbReference>
<dbReference type="PANTHER" id="PTHR16092">
    <property type="entry name" value="SEC3/SYNTAXIN-RELATED"/>
    <property type="match status" value="1"/>
</dbReference>
<dbReference type="PANTHER" id="PTHR16092:SF14">
    <property type="entry name" value="EXOCYST COMPLEX COMPONENT 1 ISOFORM X1"/>
    <property type="match status" value="1"/>
</dbReference>
<dbReference type="AlphaFoldDB" id="A0A1E3P5U4"/>
<dbReference type="STRING" id="683960.A0A1E3P5U4"/>
<dbReference type="GeneID" id="30203935"/>
<feature type="compositionally biased region" description="Polar residues" evidence="1">
    <location>
        <begin position="310"/>
        <end position="332"/>
    </location>
</feature>
<protein>
    <recommendedName>
        <fullName evidence="2">Exocyst complex component Sec3 PIP2-binding N-terminal domain-containing protein</fullName>
    </recommendedName>
</protein>
<dbReference type="GO" id="GO:0005546">
    <property type="term" value="F:phosphatidylinositol-4,5-bisphosphate binding"/>
    <property type="evidence" value="ECO:0007669"/>
    <property type="project" value="TreeGrafter"/>
</dbReference>
<evidence type="ECO:0000313" key="3">
    <source>
        <dbReference type="EMBL" id="ODQ60698.1"/>
    </source>
</evidence>
<dbReference type="GO" id="GO:0005886">
    <property type="term" value="C:plasma membrane"/>
    <property type="evidence" value="ECO:0007669"/>
    <property type="project" value="TreeGrafter"/>
</dbReference>
<evidence type="ECO:0000259" key="2">
    <source>
        <dbReference type="SMART" id="SM01313"/>
    </source>
</evidence>
<evidence type="ECO:0000256" key="1">
    <source>
        <dbReference type="SAM" id="MobiDB-lite"/>
    </source>
</evidence>
<dbReference type="EMBL" id="KV454209">
    <property type="protein sequence ID" value="ODQ60698.1"/>
    <property type="molecule type" value="Genomic_DNA"/>
</dbReference>
<dbReference type="RefSeq" id="XP_019039905.1">
    <property type="nucleotide sequence ID" value="XM_019186689.1"/>
</dbReference>
<feature type="domain" description="Exocyst complex component Sec3 PIP2-binding N-terminal" evidence="2">
    <location>
        <begin position="131"/>
        <end position="217"/>
    </location>
</feature>
<dbReference type="Pfam" id="PF15277">
    <property type="entry name" value="Sec3-PIP2_bind"/>
    <property type="match status" value="1"/>
</dbReference>
<feature type="compositionally biased region" description="Polar residues" evidence="1">
    <location>
        <begin position="38"/>
        <end position="56"/>
    </location>
</feature>